<proteinExistence type="predicted"/>
<reference evidence="2" key="1">
    <citation type="submission" date="2021-02" db="EMBL/GenBank/DDBJ databases">
        <authorList>
            <person name="Dougan E. K."/>
            <person name="Rhodes N."/>
            <person name="Thang M."/>
            <person name="Chan C."/>
        </authorList>
    </citation>
    <scope>NUCLEOTIDE SEQUENCE</scope>
</reference>
<sequence>MLDALAASLKAGDPAKFFGSQQHRKASGRQSGSPEGYTEWLHTAPAGTSVHAGAPPATSKAFSDLVLLASCEMPKNTAIQTAVESMLENLGLNVALGPARCGASRPDLPEHIGGMMHFPEPRATKPGAAVAFEVVEFLERNLFEEELLARKRQLGGRMTYLMLPKNDPKPSGEEDEEEEESKEELSAENTDVLWLPAEFSATRQRMRKHCWYGFGETSSIRSRVRKGSTDSGNLKVAIFDAEFEAAKELRGKAVLPSKLCSLLALTMTMDDDTYWMHDNECPEAVAQLMHKISAYWRTTLLSKSDSELGIGASDREVWGKLLRRCQVNFESSCEFAKIRFNCVPGPPRKKRAGSAAAAAPGKARRV</sequence>
<name>A0A812IEP3_9DINO</name>
<feature type="region of interest" description="Disordered" evidence="1">
    <location>
        <begin position="347"/>
        <end position="366"/>
    </location>
</feature>
<evidence type="ECO:0000313" key="2">
    <source>
        <dbReference type="EMBL" id="CAE7032316.1"/>
    </source>
</evidence>
<protein>
    <submittedName>
        <fullName evidence="2">Uncharacterized protein</fullName>
    </submittedName>
</protein>
<organism evidence="2 3">
    <name type="scientific">Symbiodinium natans</name>
    <dbReference type="NCBI Taxonomy" id="878477"/>
    <lineage>
        <taxon>Eukaryota</taxon>
        <taxon>Sar</taxon>
        <taxon>Alveolata</taxon>
        <taxon>Dinophyceae</taxon>
        <taxon>Suessiales</taxon>
        <taxon>Symbiodiniaceae</taxon>
        <taxon>Symbiodinium</taxon>
    </lineage>
</organism>
<evidence type="ECO:0000313" key="3">
    <source>
        <dbReference type="Proteomes" id="UP000604046"/>
    </source>
</evidence>
<dbReference type="OrthoDB" id="236153at2759"/>
<comment type="caution">
    <text evidence="2">The sequence shown here is derived from an EMBL/GenBank/DDBJ whole genome shotgun (WGS) entry which is preliminary data.</text>
</comment>
<feature type="region of interest" description="Disordered" evidence="1">
    <location>
        <begin position="161"/>
        <end position="188"/>
    </location>
</feature>
<evidence type="ECO:0000256" key="1">
    <source>
        <dbReference type="SAM" id="MobiDB-lite"/>
    </source>
</evidence>
<dbReference type="EMBL" id="CAJNDS010000237">
    <property type="protein sequence ID" value="CAE7032316.1"/>
    <property type="molecule type" value="Genomic_DNA"/>
</dbReference>
<feature type="compositionally biased region" description="Low complexity" evidence="1">
    <location>
        <begin position="353"/>
        <end position="366"/>
    </location>
</feature>
<accession>A0A812IEP3</accession>
<dbReference type="Proteomes" id="UP000604046">
    <property type="component" value="Unassembled WGS sequence"/>
</dbReference>
<feature type="region of interest" description="Disordered" evidence="1">
    <location>
        <begin position="16"/>
        <end position="40"/>
    </location>
</feature>
<keyword evidence="3" id="KW-1185">Reference proteome</keyword>
<gene>
    <name evidence="2" type="ORF">SNAT2548_LOCUS3891</name>
</gene>
<dbReference type="AlphaFoldDB" id="A0A812IEP3"/>
<feature type="compositionally biased region" description="Acidic residues" evidence="1">
    <location>
        <begin position="173"/>
        <end position="182"/>
    </location>
</feature>